<reference evidence="3" key="1">
    <citation type="submission" date="2010-08" db="EMBL/GenBank/DDBJ databases">
        <authorList>
            <consortium name="Caenorhabditis japonica Sequencing Consortium"/>
            <person name="Wilson R.K."/>
        </authorList>
    </citation>
    <scope>NUCLEOTIDE SEQUENCE [LARGE SCALE GENOMIC DNA]</scope>
    <source>
        <strain evidence="3">DF5081</strain>
    </source>
</reference>
<dbReference type="EnsemblMetazoa" id="CJA04250.1">
    <property type="protein sequence ID" value="CJA04250.1"/>
    <property type="gene ID" value="WBGene00123454"/>
</dbReference>
<feature type="region of interest" description="Disordered" evidence="1">
    <location>
        <begin position="371"/>
        <end position="392"/>
    </location>
</feature>
<feature type="region of interest" description="Disordered" evidence="1">
    <location>
        <begin position="304"/>
        <end position="345"/>
    </location>
</feature>
<feature type="region of interest" description="Disordered" evidence="1">
    <location>
        <begin position="1"/>
        <end position="32"/>
    </location>
</feature>
<keyword evidence="3" id="KW-1185">Reference proteome</keyword>
<organism evidence="2 3">
    <name type="scientific">Caenorhabditis japonica</name>
    <dbReference type="NCBI Taxonomy" id="281687"/>
    <lineage>
        <taxon>Eukaryota</taxon>
        <taxon>Metazoa</taxon>
        <taxon>Ecdysozoa</taxon>
        <taxon>Nematoda</taxon>
        <taxon>Chromadorea</taxon>
        <taxon>Rhabditida</taxon>
        <taxon>Rhabditina</taxon>
        <taxon>Rhabditomorpha</taxon>
        <taxon>Rhabditoidea</taxon>
        <taxon>Rhabditidae</taxon>
        <taxon>Peloderinae</taxon>
        <taxon>Caenorhabditis</taxon>
    </lineage>
</organism>
<dbReference type="AlphaFoldDB" id="A0A8R1DJL8"/>
<sequence>MNTESMYYVEDDGEVDSLDDYSENRRDPMDPSSIDYNTWKQNVGGLIRNETHVLLENEEELRAAIAHAMFLEHASEILLQKRKAQIEILEDCRAKGGESVEKQFEDVRALLEKKFDRINYEKMEANINLEYSKSKEPLTTLPDTSRPPPRLFHEFTTNFPPVHLPPPNTIYQQPPPTFQKIPPPFLPGRPFQPPYIQQQKPMVFEPKFTTPQPIPPNDLIDEHLLPPPPINPSSTMNVRLDFQMLANEEIQEENEHEMEKNENEPSPEIPSLFPFLRKDNTSWRKPYHPTPLPPPTPYLFDTPANNLPPPSFQRKMPNSNGEGRPARFHGPNGERSQFSPSQRAIPPPGLVGVNVHGLFVGNQRLSDNPNLVPLGCGSGPAKRRRSTETVIH</sequence>
<proteinExistence type="predicted"/>
<dbReference type="Proteomes" id="UP000005237">
    <property type="component" value="Unassembled WGS sequence"/>
</dbReference>
<evidence type="ECO:0000256" key="1">
    <source>
        <dbReference type="SAM" id="MobiDB-lite"/>
    </source>
</evidence>
<reference evidence="2" key="2">
    <citation type="submission" date="2022-06" db="UniProtKB">
        <authorList>
            <consortium name="EnsemblMetazoa"/>
        </authorList>
    </citation>
    <scope>IDENTIFICATION</scope>
    <source>
        <strain evidence="2">DF5081</strain>
    </source>
</reference>
<evidence type="ECO:0000313" key="3">
    <source>
        <dbReference type="Proteomes" id="UP000005237"/>
    </source>
</evidence>
<feature type="compositionally biased region" description="Acidic residues" evidence="1">
    <location>
        <begin position="9"/>
        <end position="21"/>
    </location>
</feature>
<name>A0A8R1DJL8_CAEJA</name>
<evidence type="ECO:0000313" key="2">
    <source>
        <dbReference type="EnsemblMetazoa" id="CJA04250.1"/>
    </source>
</evidence>
<protein>
    <submittedName>
        <fullName evidence="2">Uncharacterized protein</fullName>
    </submittedName>
</protein>
<dbReference type="OMA" id="AMETCEN"/>
<accession>A0A8R1DJL8</accession>